<gene>
    <name evidence="11" type="ORF">FN976_02035</name>
</gene>
<dbReference type="RefSeq" id="WP_145890451.1">
    <property type="nucleotide sequence ID" value="NZ_VOBQ01000002.1"/>
</dbReference>
<evidence type="ECO:0000256" key="5">
    <source>
        <dbReference type="ARBA" id="ARBA00031445"/>
    </source>
</evidence>
<dbReference type="GO" id="GO:0009245">
    <property type="term" value="P:lipid A biosynthetic process"/>
    <property type="evidence" value="ECO:0007669"/>
    <property type="project" value="TreeGrafter"/>
</dbReference>
<keyword evidence="9" id="KW-0448">Lipopolysaccharide biosynthesis</keyword>
<dbReference type="Gene3D" id="3.40.50.11720">
    <property type="entry name" value="3-Deoxy-D-manno-octulosonic-acid transferase, N-terminal domain"/>
    <property type="match status" value="1"/>
</dbReference>
<evidence type="ECO:0000256" key="1">
    <source>
        <dbReference type="ARBA" id="ARBA00004713"/>
    </source>
</evidence>
<reference evidence="11 12" key="1">
    <citation type="submission" date="2019-07" db="EMBL/GenBank/DDBJ databases">
        <title>Caenimonas sedimenti sp. nov., isolated from activated sludge.</title>
        <authorList>
            <person name="Xu J."/>
        </authorList>
    </citation>
    <scope>NUCLEOTIDE SEQUENCE [LARGE SCALE GENOMIC DNA]</scope>
    <source>
        <strain evidence="11 12">HX-9-20</strain>
    </source>
</reference>
<evidence type="ECO:0000256" key="3">
    <source>
        <dbReference type="ARBA" id="ARBA00019077"/>
    </source>
</evidence>
<evidence type="ECO:0000313" key="12">
    <source>
        <dbReference type="Proteomes" id="UP000318199"/>
    </source>
</evidence>
<keyword evidence="4 9" id="KW-0808">Transferase</keyword>
<comment type="pathway">
    <text evidence="1 9">Bacterial outer membrane biogenesis; LPS core biosynthesis.</text>
</comment>
<dbReference type="OrthoDB" id="9789797at2"/>
<feature type="site" description="Transition state stabilizer" evidence="8">
    <location>
        <position position="206"/>
    </location>
</feature>
<dbReference type="Pfam" id="PF04413">
    <property type="entry name" value="Glycos_transf_N"/>
    <property type="match status" value="1"/>
</dbReference>
<evidence type="ECO:0000256" key="2">
    <source>
        <dbReference type="ARBA" id="ARBA00012621"/>
    </source>
</evidence>
<dbReference type="UniPathway" id="UPA00958"/>
<comment type="function">
    <text evidence="9">Involved in lipopolysaccharide (LPS) biosynthesis. Catalyzes the transfer of 3-deoxy-D-manno-octulosonate (Kdo) residue(s) from CMP-Kdo to lipid IV(A), the tetraacyldisaccharide-1,4'-bisphosphate precursor of lipid A.</text>
</comment>
<proteinExistence type="inferred from homology"/>
<comment type="catalytic activity">
    <reaction evidence="6 9">
        <text>lipid IVA (E. coli) + CMP-3-deoxy-beta-D-manno-octulosonate = alpha-Kdo-(2-&gt;6)-lipid IVA (E. coli) + CMP + H(+)</text>
        <dbReference type="Rhea" id="RHEA:28066"/>
        <dbReference type="ChEBI" id="CHEBI:15378"/>
        <dbReference type="ChEBI" id="CHEBI:58603"/>
        <dbReference type="ChEBI" id="CHEBI:60364"/>
        <dbReference type="ChEBI" id="CHEBI:60377"/>
        <dbReference type="ChEBI" id="CHEBI:85987"/>
        <dbReference type="EC" id="2.4.99.12"/>
    </reaction>
</comment>
<evidence type="ECO:0000259" key="10">
    <source>
        <dbReference type="Pfam" id="PF04413"/>
    </source>
</evidence>
<feature type="domain" description="3-deoxy-D-manno-octulosonic-acid transferase N-terminal" evidence="10">
    <location>
        <begin position="34"/>
        <end position="209"/>
    </location>
</feature>
<dbReference type="Proteomes" id="UP000318199">
    <property type="component" value="Unassembled WGS sequence"/>
</dbReference>
<dbReference type="Gene3D" id="3.40.50.2000">
    <property type="entry name" value="Glycogen Phosphorylase B"/>
    <property type="match status" value="1"/>
</dbReference>
<name>A0A562ZXI5_9BURK</name>
<keyword evidence="12" id="KW-1185">Reference proteome</keyword>
<comment type="caution">
    <text evidence="11">The sequence shown here is derived from an EMBL/GenBank/DDBJ whole genome shotgun (WGS) entry which is preliminary data.</text>
</comment>
<keyword evidence="9" id="KW-0472">Membrane</keyword>
<dbReference type="GO" id="GO:0005886">
    <property type="term" value="C:plasma membrane"/>
    <property type="evidence" value="ECO:0007669"/>
    <property type="project" value="UniProtKB-SubCell"/>
</dbReference>
<dbReference type="EC" id="2.4.99.12" evidence="2 9"/>
<feature type="active site" description="Proton acceptor" evidence="7">
    <location>
        <position position="60"/>
    </location>
</feature>
<keyword evidence="9" id="KW-1003">Cell membrane</keyword>
<dbReference type="GO" id="GO:0009244">
    <property type="term" value="P:lipopolysaccharide core region biosynthetic process"/>
    <property type="evidence" value="ECO:0007669"/>
    <property type="project" value="UniProtKB-UniRule"/>
</dbReference>
<organism evidence="11 12">
    <name type="scientific">Caenimonas sedimenti</name>
    <dbReference type="NCBI Taxonomy" id="2596921"/>
    <lineage>
        <taxon>Bacteria</taxon>
        <taxon>Pseudomonadati</taxon>
        <taxon>Pseudomonadota</taxon>
        <taxon>Betaproteobacteria</taxon>
        <taxon>Burkholderiales</taxon>
        <taxon>Comamonadaceae</taxon>
        <taxon>Caenimonas</taxon>
    </lineage>
</organism>
<feature type="site" description="Transition state stabilizer" evidence="8">
    <location>
        <position position="130"/>
    </location>
</feature>
<evidence type="ECO:0000256" key="7">
    <source>
        <dbReference type="PIRSR" id="PIRSR639901-1"/>
    </source>
</evidence>
<dbReference type="PANTHER" id="PTHR42755">
    <property type="entry name" value="3-DEOXY-MANNO-OCTULOSONATE CYTIDYLYLTRANSFERASE"/>
    <property type="match status" value="1"/>
</dbReference>
<dbReference type="InterPro" id="IPR039901">
    <property type="entry name" value="Kdotransferase"/>
</dbReference>
<dbReference type="AlphaFoldDB" id="A0A562ZXI5"/>
<dbReference type="EMBL" id="VOBQ01000002">
    <property type="protein sequence ID" value="TWO73038.1"/>
    <property type="molecule type" value="Genomic_DNA"/>
</dbReference>
<accession>A0A562ZXI5</accession>
<evidence type="ECO:0000256" key="8">
    <source>
        <dbReference type="PIRSR" id="PIRSR639901-2"/>
    </source>
</evidence>
<dbReference type="PANTHER" id="PTHR42755:SF1">
    <property type="entry name" value="3-DEOXY-D-MANNO-OCTULOSONIC ACID TRANSFERASE, MITOCHONDRIAL-RELATED"/>
    <property type="match status" value="1"/>
</dbReference>
<evidence type="ECO:0000313" key="11">
    <source>
        <dbReference type="EMBL" id="TWO73038.1"/>
    </source>
</evidence>
<sequence length="414" mass="44093">MIRPLYSLVLIGAQPLLRRKLRRRGVSEPGYLEHVEERFGRYEQATEPGRLWIHAVSLGETRAAGILLKALREVDPGLRILLTHGTATGRAEGARLLRKGDAQAWLPWDTPQAVRGFLEHFKPAAGVLMETEVWPNLTAACHGRGIPLALANARLSEKSLVQARRLSGLSRPAYGALAAVWAQTETDARRLAEAGATVKGVYGNLKFDAAPDAGQLARGRGWRAALQRPIVMFASSREGEEAEFLRAIAGKRDVQWLIVPRHPQRFDEVAALVSDAGVTVSRRSAWGEGPAAADVWIGDSLGEMALYYGLADVALLGGSFAPLGGQNLIEAAACGCPVVMGPHTFNFAEAAELAEEAGAAKRVTAMEEGLRAAVEMAADGGLRAAASEAGLAFASAHRGAAHMTAKAVAELLAR</sequence>
<comment type="subcellular location">
    <subcellularLocation>
        <location evidence="9">Cell membrane</location>
    </subcellularLocation>
</comment>
<protein>
    <recommendedName>
        <fullName evidence="3 9">3-deoxy-D-manno-octulosonic acid transferase</fullName>
        <shortName evidence="9">Kdo transferase</shortName>
        <ecNumber evidence="2 9">2.4.99.12</ecNumber>
    </recommendedName>
    <alternativeName>
        <fullName evidence="5 9">Lipid IV(A) 3-deoxy-D-manno-octulosonic acid transferase</fullName>
    </alternativeName>
</protein>
<dbReference type="InterPro" id="IPR038107">
    <property type="entry name" value="Glycos_transf_N_sf"/>
</dbReference>
<comment type="similarity">
    <text evidence="9">Belongs to the glycosyltransferase group 1 family.</text>
</comment>
<dbReference type="InterPro" id="IPR007507">
    <property type="entry name" value="Glycos_transf_N"/>
</dbReference>
<evidence type="ECO:0000256" key="9">
    <source>
        <dbReference type="RuleBase" id="RU365103"/>
    </source>
</evidence>
<dbReference type="SUPFAM" id="SSF53756">
    <property type="entry name" value="UDP-Glycosyltransferase/glycogen phosphorylase"/>
    <property type="match status" value="1"/>
</dbReference>
<evidence type="ECO:0000256" key="4">
    <source>
        <dbReference type="ARBA" id="ARBA00022679"/>
    </source>
</evidence>
<dbReference type="GO" id="GO:0043842">
    <property type="term" value="F:Kdo transferase activity"/>
    <property type="evidence" value="ECO:0007669"/>
    <property type="project" value="UniProtKB-EC"/>
</dbReference>
<evidence type="ECO:0000256" key="6">
    <source>
        <dbReference type="ARBA" id="ARBA00049183"/>
    </source>
</evidence>